<dbReference type="GO" id="GO:0005635">
    <property type="term" value="C:nuclear envelope"/>
    <property type="evidence" value="ECO:0007669"/>
    <property type="project" value="TreeGrafter"/>
</dbReference>
<dbReference type="GO" id="GO:0005829">
    <property type="term" value="C:cytosol"/>
    <property type="evidence" value="ECO:0007669"/>
    <property type="project" value="TreeGrafter"/>
</dbReference>
<evidence type="ECO:0000256" key="10">
    <source>
        <dbReference type="ARBA" id="ARBA00023242"/>
    </source>
</evidence>
<dbReference type="SMART" id="SM00015">
    <property type="entry name" value="IQ"/>
    <property type="match status" value="4"/>
</dbReference>
<feature type="compositionally biased region" description="Basic and acidic residues" evidence="14">
    <location>
        <begin position="1563"/>
        <end position="1573"/>
    </location>
</feature>
<evidence type="ECO:0000256" key="14">
    <source>
        <dbReference type="SAM" id="MobiDB-lite"/>
    </source>
</evidence>
<dbReference type="PROSITE" id="PS50088">
    <property type="entry name" value="ANK_REPEAT"/>
    <property type="match status" value="1"/>
</dbReference>
<dbReference type="Pfam" id="PF03810">
    <property type="entry name" value="IBN_N"/>
    <property type="match status" value="1"/>
</dbReference>
<dbReference type="Gene3D" id="1.25.40.20">
    <property type="entry name" value="Ankyrin repeat-containing domain"/>
    <property type="match status" value="1"/>
</dbReference>
<feature type="domain" description="SAM" evidence="15">
    <location>
        <begin position="2722"/>
        <end position="2786"/>
    </location>
</feature>
<dbReference type="Gene3D" id="1.25.10.10">
    <property type="entry name" value="Leucine-rich Repeat Variant"/>
    <property type="match status" value="1"/>
</dbReference>
<comment type="caution">
    <text evidence="18">The sequence shown here is derived from an EMBL/GenBank/DDBJ whole genome shotgun (WGS) entry which is preliminary data.</text>
</comment>
<dbReference type="Gene3D" id="3.40.50.2300">
    <property type="match status" value="1"/>
</dbReference>
<proteinExistence type="inferred from homology"/>
<dbReference type="GO" id="GO:0006606">
    <property type="term" value="P:protein import into nucleus"/>
    <property type="evidence" value="ECO:0007669"/>
    <property type="project" value="TreeGrafter"/>
</dbReference>
<feature type="compositionally biased region" description="Low complexity" evidence="14">
    <location>
        <begin position="2810"/>
        <end position="2850"/>
    </location>
</feature>
<dbReference type="InterPro" id="IPR002110">
    <property type="entry name" value="Ankyrin_rpt"/>
</dbReference>
<dbReference type="Pfam" id="PF25758">
    <property type="entry name" value="TPR_IPO11"/>
    <property type="match status" value="1"/>
</dbReference>
<evidence type="ECO:0000256" key="5">
    <source>
        <dbReference type="ARBA" id="ARBA00022490"/>
    </source>
</evidence>
<dbReference type="SMART" id="SM00448">
    <property type="entry name" value="REC"/>
    <property type="match status" value="1"/>
</dbReference>
<feature type="repeat" description="ANK" evidence="11">
    <location>
        <begin position="2923"/>
        <end position="2955"/>
    </location>
</feature>
<accession>A0A418EU74</accession>
<feature type="region of interest" description="Disordered" evidence="14">
    <location>
        <begin position="1277"/>
        <end position="1304"/>
    </location>
</feature>
<keyword evidence="7" id="KW-0391">Immunity</keyword>
<evidence type="ECO:0000313" key="19">
    <source>
        <dbReference type="Proteomes" id="UP000285430"/>
    </source>
</evidence>
<dbReference type="InterPro" id="IPR022357">
    <property type="entry name" value="MIP_CS"/>
</dbReference>
<keyword evidence="5" id="KW-0963">Cytoplasm</keyword>
<evidence type="ECO:0000256" key="2">
    <source>
        <dbReference type="ARBA" id="ARBA00004496"/>
    </source>
</evidence>
<dbReference type="SUPFAM" id="SSF48403">
    <property type="entry name" value="Ankyrin repeat"/>
    <property type="match status" value="1"/>
</dbReference>
<dbReference type="Pfam" id="PF00536">
    <property type="entry name" value="SAM_1"/>
    <property type="match status" value="1"/>
</dbReference>
<dbReference type="InterPro" id="IPR000048">
    <property type="entry name" value="IQ_motif_EF-hand-BS"/>
</dbReference>
<feature type="region of interest" description="Disordered" evidence="14">
    <location>
        <begin position="2810"/>
        <end position="2852"/>
    </location>
</feature>
<dbReference type="InterPro" id="IPR001660">
    <property type="entry name" value="SAM"/>
</dbReference>
<feature type="region of interest" description="Disordered" evidence="14">
    <location>
        <begin position="1533"/>
        <end position="1578"/>
    </location>
</feature>
<keyword evidence="8" id="KW-0653">Protein transport</keyword>
<feature type="region of interest" description="Disordered" evidence="14">
    <location>
        <begin position="1772"/>
        <end position="1795"/>
    </location>
</feature>
<dbReference type="PROSITE" id="PS50166">
    <property type="entry name" value="IMPORTIN_B_NT"/>
    <property type="match status" value="1"/>
</dbReference>
<comment type="caution">
    <text evidence="12">Lacks conserved residue(s) required for the propagation of feature annotation.</text>
</comment>
<dbReference type="InterPro" id="IPR058669">
    <property type="entry name" value="TPR_IPO7/11-like"/>
</dbReference>
<dbReference type="Gene3D" id="3.40.50.1820">
    <property type="entry name" value="alpha/beta hydrolase"/>
    <property type="match status" value="1"/>
</dbReference>
<feature type="coiled-coil region" evidence="13">
    <location>
        <begin position="2535"/>
        <end position="2562"/>
    </location>
</feature>
<feature type="domain" description="Response regulatory" evidence="16">
    <location>
        <begin position="1614"/>
        <end position="1747"/>
    </location>
</feature>
<evidence type="ECO:0000256" key="11">
    <source>
        <dbReference type="PROSITE-ProRule" id="PRU00023"/>
    </source>
</evidence>
<dbReference type="PROSITE" id="PS00221">
    <property type="entry name" value="MIP"/>
    <property type="match status" value="1"/>
</dbReference>
<evidence type="ECO:0000259" key="15">
    <source>
        <dbReference type="PROSITE" id="PS50105"/>
    </source>
</evidence>
<keyword evidence="9" id="KW-0520">NAD</keyword>
<keyword evidence="6" id="KW-0399">Innate immunity</keyword>
<feature type="region of interest" description="Disordered" evidence="14">
    <location>
        <begin position="2168"/>
        <end position="2257"/>
    </location>
</feature>
<evidence type="ECO:0000256" key="13">
    <source>
        <dbReference type="SAM" id="Coils"/>
    </source>
</evidence>
<keyword evidence="4" id="KW-0813">Transport</keyword>
<keyword evidence="13" id="KW-0175">Coiled coil</keyword>
<dbReference type="VEuPathDB" id="FungiDB:H257_14431"/>
<evidence type="ECO:0000256" key="6">
    <source>
        <dbReference type="ARBA" id="ARBA00022588"/>
    </source>
</evidence>
<reference evidence="18 19" key="1">
    <citation type="submission" date="2018-08" db="EMBL/GenBank/DDBJ databases">
        <title>Aphanomyces genome sequencing and annotation.</title>
        <authorList>
            <person name="Minardi D."/>
            <person name="Oidtmann B."/>
            <person name="Van Der Giezen M."/>
            <person name="Studholme D.J."/>
        </authorList>
    </citation>
    <scope>NUCLEOTIDE SEQUENCE [LARGE SCALE GENOMIC DNA]</scope>
    <source>
        <strain evidence="18 19">Da</strain>
    </source>
</reference>
<dbReference type="PROSITE" id="PS50096">
    <property type="entry name" value="IQ"/>
    <property type="match status" value="4"/>
</dbReference>
<dbReference type="SMART" id="SM00454">
    <property type="entry name" value="SAM"/>
    <property type="match status" value="1"/>
</dbReference>
<dbReference type="GO" id="GO:0000160">
    <property type="term" value="P:phosphorelay signal transduction system"/>
    <property type="evidence" value="ECO:0007669"/>
    <property type="project" value="InterPro"/>
</dbReference>
<protein>
    <recommendedName>
        <fullName evidence="20">Importin N-terminal domain-containing protein</fullName>
    </recommendedName>
</protein>
<dbReference type="SUPFAM" id="SSF47769">
    <property type="entry name" value="SAM/Pointed domain"/>
    <property type="match status" value="1"/>
</dbReference>
<dbReference type="InterPro" id="IPR011006">
    <property type="entry name" value="CheY-like_superfamily"/>
</dbReference>
<keyword evidence="10" id="KW-0539">Nucleus</keyword>
<dbReference type="InterPro" id="IPR001789">
    <property type="entry name" value="Sig_transdc_resp-reg_receiver"/>
</dbReference>
<feature type="domain" description="Importin N-terminal" evidence="17">
    <location>
        <begin position="24"/>
        <end position="102"/>
    </location>
</feature>
<dbReference type="CDD" id="cd23767">
    <property type="entry name" value="IQCD"/>
    <property type="match status" value="2"/>
</dbReference>
<evidence type="ECO:0008006" key="20">
    <source>
        <dbReference type="Google" id="ProtNLM"/>
    </source>
</evidence>
<evidence type="ECO:0000256" key="4">
    <source>
        <dbReference type="ARBA" id="ARBA00022448"/>
    </source>
</evidence>
<dbReference type="PANTHER" id="PTHR10997">
    <property type="entry name" value="IMPORTIN-7, 8, 11"/>
    <property type="match status" value="1"/>
</dbReference>
<comment type="subcellular location">
    <subcellularLocation>
        <location evidence="2">Cytoplasm</location>
    </subcellularLocation>
    <subcellularLocation>
        <location evidence="1">Nucleus</location>
    </subcellularLocation>
</comment>
<evidence type="ECO:0000256" key="12">
    <source>
        <dbReference type="PROSITE-ProRule" id="PRU00169"/>
    </source>
</evidence>
<dbReference type="SUPFAM" id="SSF52172">
    <property type="entry name" value="CheY-like"/>
    <property type="match status" value="1"/>
</dbReference>
<sequence length="3004" mass="332399">MDIQTLHNILLHTFAVDTDARKAAEAALLNLHTVRGSIVLLMQLISNHEVQKEIRQAAGIQLKNIVSKHWEGQAQADDSYLSPFTFEDKLEYRKYIMEGLLTTGVDDRSIRSLLAEAVNQIARIDFPMKWPGLVEEITTNIQSGDPTRICNALLVLRRLCKNYEYRNDENRADLNTIVGVTFPLLLTMLESLVHNHSVEGARMIHLICKIFWSCVQVSLPPYVTNLQRMSAWMDLFRQILAKRLPEASEGLEPLHQPTDPDAREKWPWWKVKKWILQVVTRFYMRWGNPKSADPENVDMAKHYRSHVNPPMLATIMETLALRKQGLFCTDRVMQLSLTYVNEAVKSSQAYKQLKPHLHFLLFEVVHPTLCLTPVDMQLWADDPHEFVRKTHDFMEGYLSPVNAAQEVLNSLCTLRGKDCLSNVLMFYNQILSTYVASPVESRDVIQKEAALHGLSALQGLLVKSKAHKPQIEALLQAHVLPEFHNPHGFLRLRACKMFTGDFMTDIVFADATITELANSMMKSMADVELPVRIEAAKALRHLVMYEHSTAVLDAMRPVLPQIMEQYFKLMDEIGNDEVVIALEHIIDQFADEIGPYAVQLVGKLVDCFNQFAKEGDEDDDACMTAASCLDTVNTILYSIHNQPEYYPLFLDSLVPAITLILSSDDYTEYLESALDVLVTLTFYSKSIAPSLWSLFPLLFTAYQGWAEDYITNFVSVIDNYIGMDVTNFLAGGVVSPTDGSRVSYLEMVFQMAANIFKQSDDEQDDRSMELVAACKLLYSLLHNCLRHDINVCVPLIVQITCLKLARSLKQKVVTSLFGVIASALHYNPALTLSTMESFQATDPLFKAWLSHLPKLTKFMDQKMFVLGITAVFKLPLAELPLSLQPHTHALLVGVVDKLRDIQTGDNDEDEGSDGGDGDDNGLDEDEVEQLVERGGYGSDEDAEALQDADTAAFLREMTRRTDDDDDDGYYFGMGEEEEFTSELDNIDEFAVFLETVQHMLTTNPQACHALQMDTDEFKVSCEVVVVDGKLDTWLFTAKTGEVLRKKAFQPSDIADRFSRISLANAANVHSHAAILRRSNGSCIVWDVATLAQGVETPLDKHVVALQVPIPRPSRSVYRHEVKTVLSTDQHARLVQSTCKLMQHQMSGPGPSIVVDAPLPDQTLKSNATAINTRLHAITMLVRQHLEIWLSWIPTVIAKTNHNSGAVPLRTPSPTHPPSLSHHKNGWLATAATGLPSMEQLVFDAAEATLLEPPTLDKDTSSSTSHVRVDDVHAAAQRRASATHFTLKPTPAAPSSSKPLHHPTTGSGFPTPFKCCGDFCGFDLSPPSSLVASTDDALTRRRRRGIHALLSPEDSAALGAANLLQTLTNHSVDTLQNYNDQRLHYTITYRSIALAKANKAHLVDTQHSDSNEADVVSNVPNAKKPAYMASTVSKDWQRSLGKTYGELDGGAANYYRHVKVCRSCYAVYSTLDTARRMLDEVAAKVSQQLVKENARQPPGMDKWNQGVDASVAAKERGLMGRRSSSTTTLEVKLPRLGTPPEGPPSMRMLSAATSPTTQDDVGEVEGRGMPDDATHPPNVRRRKTKQLTENALFPGGMPLPVTKSHQGHGDAYLPLVLVVETDQSMINSIVRVLQDEYSVESVCDGAVVCRISSLSIALKCAQETHYDAIVCGRDVPTLGAIEMTKLLRQHEIQQSIALHLPVRRTPVLCFTNCTSPEDLRVYMEVGMDGCVGHPLDLDALRRILEAAVTTTGGGGVVASLQAIVAKANQPIATSSSLPKPASRPRKKKPAAATATGTSSNLANALLGHAPDDPSCTMGMFQVDADTSLPFAVLNPPTPPTTINTFFNLVVVHDIFDTMERMQIFLQPMLARCSGAQALVWNYPGQAGTTWRKGLLLNNAYLSTCLSGLLSHGLWRHEVPFYLVGYGNGGPVCLHYALHAPSPSLRALVSVNGFAYVDSTLATFLHDAIKVFSCSPPSRPDLPVYYHTRFLFSGAYLATVSTPLALNLYTAVSNPITLDGRVALCLGALSHVDVRHDLSSMNVPLVVIASAQDGLVQPLHVDAIVAARGGGSVNSIHKVLKHHRKSKTCVVWVQAGHEVFQEVKPTIAALLEQFLTGFHETHDSSLTTGTGGAAPRHEKEGSLVAAAAARTSYEDHFINKVMMTLTDVKNRPDRQQPPLNRHVHPRAPDDGETNSNAWAMYQQKRMESTAATHSAHNKKKSGQHPPPPVLDPLNPSFERDTNDVYRAGDGSKIYPDPTTRGDIKEYMQWRVQRNATRLQRMHKLASKIQKAYRAYRARTLADRLRRHKAALTMQRVYRGFKGRLVFDKRRREDAAIRLVQRSWRGKMGRMQFKSTKSQRLAAIEMQRMVRGHVGRLRVRRIRTTRYTSACIIQALFRRRVYRGHVGRARFRAERDRYLFSKAQTQNIDFGKQMLLEYKLYGTRLQSEVALLVNEKTKAEASVESLLVEIAEFEAGVRVLETEMHALSQIETEATGVLDEQAKWQLRDQKMRLDQEFAMMLKKIADRREKLLVLGTTLQTLDKSRHAKEEDLRGLERKLVLLLDEQQRQLQGIKAKQEKRSQVLVDVAGGVIPPGPLGGVDHGQPGGSVSCGTTVSPEQRQEANSLMESTETMMKFGFMSMSMTYFSSMNMIKAMRQIGAHHTFLDSANAIHNHATGAAGMMMGGGSASPTGKHMGGGVGGSSSFHAEPAPGNFPGQETLLASAWSVRDVGRWLDTLSLGQYKQAFSDGTVDGSLLYDLNDHDLRFSLGIEYDLHRKKILQAVERLKRAEGAVNKLYSSPLPTNGAAIIPAESSAASVQQNQSNPSSSGSMALSTTSPLPSSSTTNALSTSANQVAATEPPPLVIRFDEVCSLVRNGKLKQVKEAFEKWPDKAYDDLSTKVQNAPGTIYEDSLEHQAFHMNKADEHGNSLLLLAAQNNLLKVCQFLVSKGANPNHQNKQGQSAGHYAMAYSFFDLGAWLLDPDKGGGRDDLVNMHGLTAYDGLSPAS</sequence>
<evidence type="ECO:0000256" key="1">
    <source>
        <dbReference type="ARBA" id="ARBA00004123"/>
    </source>
</evidence>
<dbReference type="InterPro" id="IPR013761">
    <property type="entry name" value="SAM/pointed_sf"/>
</dbReference>
<dbReference type="SUPFAM" id="SSF48371">
    <property type="entry name" value="ARM repeat"/>
    <property type="match status" value="1"/>
</dbReference>
<dbReference type="Gene3D" id="1.20.5.190">
    <property type="match status" value="1"/>
</dbReference>
<dbReference type="SUPFAM" id="SSF53474">
    <property type="entry name" value="alpha/beta-Hydrolases"/>
    <property type="match status" value="1"/>
</dbReference>
<evidence type="ECO:0000259" key="16">
    <source>
        <dbReference type="PROSITE" id="PS50110"/>
    </source>
</evidence>
<name>A0A418EU74_APHAT</name>
<dbReference type="InterPro" id="IPR029058">
    <property type="entry name" value="AB_hydrolase_fold"/>
</dbReference>
<feature type="compositionally biased region" description="Low complexity" evidence="14">
    <location>
        <begin position="1285"/>
        <end position="1297"/>
    </location>
</feature>
<evidence type="ECO:0000256" key="9">
    <source>
        <dbReference type="ARBA" id="ARBA00023027"/>
    </source>
</evidence>
<evidence type="ECO:0000259" key="17">
    <source>
        <dbReference type="PROSITE" id="PS50166"/>
    </source>
</evidence>
<dbReference type="CDD" id="cd09487">
    <property type="entry name" value="SAM_superfamily"/>
    <property type="match status" value="1"/>
</dbReference>
<gene>
    <name evidence="18" type="ORF">DYB37_003756</name>
</gene>
<dbReference type="SMART" id="SM00913">
    <property type="entry name" value="IBN_N"/>
    <property type="match status" value="1"/>
</dbReference>
<feature type="compositionally biased region" description="Acidic residues" evidence="14">
    <location>
        <begin position="905"/>
        <end position="923"/>
    </location>
</feature>
<dbReference type="Pfam" id="PF00023">
    <property type="entry name" value="Ank"/>
    <property type="match status" value="1"/>
</dbReference>
<keyword evidence="11" id="KW-0040">ANK repeat</keyword>
<dbReference type="EMBL" id="QUTH01003493">
    <property type="protein sequence ID" value="RHZ19026.1"/>
    <property type="molecule type" value="Genomic_DNA"/>
</dbReference>
<evidence type="ECO:0000256" key="7">
    <source>
        <dbReference type="ARBA" id="ARBA00022859"/>
    </source>
</evidence>
<dbReference type="GO" id="GO:0045087">
    <property type="term" value="P:innate immune response"/>
    <property type="evidence" value="ECO:0007669"/>
    <property type="project" value="UniProtKB-KW"/>
</dbReference>
<dbReference type="Proteomes" id="UP000285430">
    <property type="component" value="Unassembled WGS sequence"/>
</dbReference>
<evidence type="ECO:0000313" key="18">
    <source>
        <dbReference type="EMBL" id="RHZ19026.1"/>
    </source>
</evidence>
<dbReference type="InterPro" id="IPR011989">
    <property type="entry name" value="ARM-like"/>
</dbReference>
<dbReference type="Gene3D" id="1.10.150.50">
    <property type="entry name" value="Transcription Factor, Ets-1"/>
    <property type="match status" value="1"/>
</dbReference>
<dbReference type="InterPro" id="IPR001494">
    <property type="entry name" value="Importin-beta_N"/>
</dbReference>
<dbReference type="InterPro" id="IPR016024">
    <property type="entry name" value="ARM-type_fold"/>
</dbReference>
<dbReference type="PANTHER" id="PTHR10997:SF18">
    <property type="entry name" value="D-IMPORTIN 7_RANBP7"/>
    <property type="match status" value="1"/>
</dbReference>
<dbReference type="GO" id="GO:0031267">
    <property type="term" value="F:small GTPase binding"/>
    <property type="evidence" value="ECO:0007669"/>
    <property type="project" value="InterPro"/>
</dbReference>
<dbReference type="PROSITE" id="PS50297">
    <property type="entry name" value="ANK_REP_REGION"/>
    <property type="match status" value="1"/>
</dbReference>
<dbReference type="InterPro" id="IPR036770">
    <property type="entry name" value="Ankyrin_rpt-contain_sf"/>
</dbReference>
<dbReference type="PROSITE" id="PS50110">
    <property type="entry name" value="RESPONSE_REGULATORY"/>
    <property type="match status" value="1"/>
</dbReference>
<evidence type="ECO:0000256" key="3">
    <source>
        <dbReference type="ARBA" id="ARBA00007991"/>
    </source>
</evidence>
<dbReference type="VEuPathDB" id="FungiDB:H257_14432"/>
<dbReference type="PROSITE" id="PS50105">
    <property type="entry name" value="SAM_DOMAIN"/>
    <property type="match status" value="1"/>
</dbReference>
<comment type="similarity">
    <text evidence="3">Belongs to the importin beta family.</text>
</comment>
<dbReference type="Pfam" id="PF00612">
    <property type="entry name" value="IQ"/>
    <property type="match status" value="2"/>
</dbReference>
<feature type="region of interest" description="Disordered" evidence="14">
    <location>
        <begin position="902"/>
        <end position="923"/>
    </location>
</feature>
<evidence type="ECO:0000256" key="8">
    <source>
        <dbReference type="ARBA" id="ARBA00022927"/>
    </source>
</evidence>
<organism evidence="18 19">
    <name type="scientific">Aphanomyces astaci</name>
    <name type="common">Crayfish plague agent</name>
    <dbReference type="NCBI Taxonomy" id="112090"/>
    <lineage>
        <taxon>Eukaryota</taxon>
        <taxon>Sar</taxon>
        <taxon>Stramenopiles</taxon>
        <taxon>Oomycota</taxon>
        <taxon>Saprolegniomycetes</taxon>
        <taxon>Saprolegniales</taxon>
        <taxon>Verrucalvaceae</taxon>
        <taxon>Aphanomyces</taxon>
    </lineage>
</organism>